<dbReference type="OrthoDB" id="3944408at2759"/>
<dbReference type="Pfam" id="PF22980">
    <property type="entry name" value="Myb_DNA-bind_8"/>
    <property type="match status" value="1"/>
</dbReference>
<evidence type="ECO:0000313" key="3">
    <source>
        <dbReference type="EMBL" id="PMD62400.1"/>
    </source>
</evidence>
<feature type="compositionally biased region" description="Polar residues" evidence="1">
    <location>
        <begin position="90"/>
        <end position="112"/>
    </location>
</feature>
<evidence type="ECO:0000259" key="2">
    <source>
        <dbReference type="Pfam" id="PF22980"/>
    </source>
</evidence>
<dbReference type="RefSeq" id="XP_024739304.1">
    <property type="nucleotide sequence ID" value="XM_024872029.1"/>
</dbReference>
<reference evidence="3 4" key="1">
    <citation type="submission" date="2016-04" db="EMBL/GenBank/DDBJ databases">
        <title>A degradative enzymes factory behind the ericoid mycorrhizal symbiosis.</title>
        <authorList>
            <consortium name="DOE Joint Genome Institute"/>
            <person name="Martino E."/>
            <person name="Morin E."/>
            <person name="Grelet G."/>
            <person name="Kuo A."/>
            <person name="Kohler A."/>
            <person name="Daghino S."/>
            <person name="Barry K."/>
            <person name="Choi C."/>
            <person name="Cichocki N."/>
            <person name="Clum A."/>
            <person name="Copeland A."/>
            <person name="Hainaut M."/>
            <person name="Haridas S."/>
            <person name="Labutti K."/>
            <person name="Lindquist E."/>
            <person name="Lipzen A."/>
            <person name="Khouja H.-R."/>
            <person name="Murat C."/>
            <person name="Ohm R."/>
            <person name="Olson A."/>
            <person name="Spatafora J."/>
            <person name="Veneault-Fourrey C."/>
            <person name="Henrissat B."/>
            <person name="Grigoriev I."/>
            <person name="Martin F."/>
            <person name="Perotto S."/>
        </authorList>
    </citation>
    <scope>NUCLEOTIDE SEQUENCE [LARGE SCALE GENOMIC DNA]</scope>
    <source>
        <strain evidence="3 4">E</strain>
    </source>
</reference>
<name>A0A2J6THB7_9HELO</name>
<protein>
    <recommendedName>
        <fullName evidence="2">Myb-like DNA-binding domain-containing protein</fullName>
    </recommendedName>
</protein>
<feature type="domain" description="Myb-like DNA-binding" evidence="2">
    <location>
        <begin position="126"/>
        <end position="172"/>
    </location>
</feature>
<feature type="compositionally biased region" description="Polar residues" evidence="1">
    <location>
        <begin position="187"/>
        <end position="196"/>
    </location>
</feature>
<dbReference type="AlphaFoldDB" id="A0A2J6THB7"/>
<accession>A0A2J6THB7</accession>
<feature type="region of interest" description="Disordered" evidence="1">
    <location>
        <begin position="178"/>
        <end position="235"/>
    </location>
</feature>
<evidence type="ECO:0000313" key="4">
    <source>
        <dbReference type="Proteomes" id="UP000235371"/>
    </source>
</evidence>
<feature type="region of interest" description="Disordered" evidence="1">
    <location>
        <begin position="309"/>
        <end position="334"/>
    </location>
</feature>
<gene>
    <name evidence="3" type="ORF">K444DRAFT_341095</name>
</gene>
<dbReference type="InParanoid" id="A0A2J6THB7"/>
<dbReference type="InterPro" id="IPR054505">
    <property type="entry name" value="Myb_DNA-bind_8"/>
</dbReference>
<dbReference type="EMBL" id="KZ613783">
    <property type="protein sequence ID" value="PMD62400.1"/>
    <property type="molecule type" value="Genomic_DNA"/>
</dbReference>
<feature type="region of interest" description="Disordered" evidence="1">
    <location>
        <begin position="83"/>
        <end position="113"/>
    </location>
</feature>
<dbReference type="Proteomes" id="UP000235371">
    <property type="component" value="Unassembled WGS sequence"/>
</dbReference>
<keyword evidence="4" id="KW-1185">Reference proteome</keyword>
<sequence length="392" mass="43159">MKVVCIQCQVYICFLCNLLPEPLCTGFNQCILSLISGKKQQQAQTAFSLSIQRDPFSLLVYLHPFSTCFSQFSSFPHTTRYHTQLKPDHTSQNSQSPAGPAHPTSQFHSRSLSPKLRSMPSKIQLDENLWFLYICLQKSDMKSIDFAAVGHATSLKPPAARMRYTRLRRQIESGTLIGTHGTPFLSHHSSSTSPNFGHSEKLKRKRTSRGGGEGEGEDEEECGFKGDSVGNVGKGVKAEKDELEVKKWKIKKEDEDDSAGWESGSGSDTEWGWDSEDEVPLAKLRKAKPGCSSVSQQTALVPTQRVVGGGRETREEGTNGANNGYGGRSVGGQRRVNGAAVPRYMPPSDGRAWEGMIPVGNVVIQNGYPAYWGNEYSIVEAWEQGGKPRKSV</sequence>
<organism evidence="3 4">
    <name type="scientific">Hyaloscypha bicolor E</name>
    <dbReference type="NCBI Taxonomy" id="1095630"/>
    <lineage>
        <taxon>Eukaryota</taxon>
        <taxon>Fungi</taxon>
        <taxon>Dikarya</taxon>
        <taxon>Ascomycota</taxon>
        <taxon>Pezizomycotina</taxon>
        <taxon>Leotiomycetes</taxon>
        <taxon>Helotiales</taxon>
        <taxon>Hyaloscyphaceae</taxon>
        <taxon>Hyaloscypha</taxon>
        <taxon>Hyaloscypha bicolor</taxon>
    </lineage>
</organism>
<proteinExistence type="predicted"/>
<dbReference type="GeneID" id="36580111"/>
<evidence type="ECO:0000256" key="1">
    <source>
        <dbReference type="SAM" id="MobiDB-lite"/>
    </source>
</evidence>
<dbReference type="STRING" id="1095630.A0A2J6THB7"/>
<feature type="region of interest" description="Disordered" evidence="1">
    <location>
        <begin position="254"/>
        <end position="274"/>
    </location>
</feature>